<evidence type="ECO:0000259" key="1">
    <source>
        <dbReference type="Pfam" id="PF05685"/>
    </source>
</evidence>
<feature type="domain" description="Putative restriction endonuclease" evidence="1">
    <location>
        <begin position="26"/>
        <end position="133"/>
    </location>
</feature>
<dbReference type="Proteomes" id="UP000019678">
    <property type="component" value="Unassembled WGS sequence"/>
</dbReference>
<dbReference type="InterPro" id="IPR011335">
    <property type="entry name" value="Restrct_endonuc-II-like"/>
</dbReference>
<organism evidence="2 3">
    <name type="scientific">Chondromyces apiculatus DSM 436</name>
    <dbReference type="NCBI Taxonomy" id="1192034"/>
    <lineage>
        <taxon>Bacteria</taxon>
        <taxon>Pseudomonadati</taxon>
        <taxon>Myxococcota</taxon>
        <taxon>Polyangia</taxon>
        <taxon>Polyangiales</taxon>
        <taxon>Polyangiaceae</taxon>
        <taxon>Chondromyces</taxon>
    </lineage>
</organism>
<dbReference type="SUPFAM" id="SSF52980">
    <property type="entry name" value="Restriction endonuclease-like"/>
    <property type="match status" value="1"/>
</dbReference>
<dbReference type="PANTHER" id="PTHR34107:SF4">
    <property type="entry name" value="SLL1222 PROTEIN"/>
    <property type="match status" value="1"/>
</dbReference>
<evidence type="ECO:0000313" key="3">
    <source>
        <dbReference type="Proteomes" id="UP000019678"/>
    </source>
</evidence>
<dbReference type="InterPro" id="IPR012296">
    <property type="entry name" value="Nuclease_put_TT1808"/>
</dbReference>
<proteinExistence type="predicted"/>
<evidence type="ECO:0000313" key="2">
    <source>
        <dbReference type="EMBL" id="EYF02550.1"/>
    </source>
</evidence>
<reference evidence="2 3" key="1">
    <citation type="submission" date="2013-05" db="EMBL/GenBank/DDBJ databases">
        <title>Genome assembly of Chondromyces apiculatus DSM 436.</title>
        <authorList>
            <person name="Sharma G."/>
            <person name="Khatri I."/>
            <person name="Kaur C."/>
            <person name="Mayilraj S."/>
            <person name="Subramanian S."/>
        </authorList>
    </citation>
    <scope>NUCLEOTIDE SEQUENCE [LARGE SCALE GENOMIC DNA]</scope>
    <source>
        <strain evidence="2 3">DSM 436</strain>
    </source>
</reference>
<gene>
    <name evidence="2" type="ORF">CAP_6757</name>
</gene>
<dbReference type="eggNOG" id="COG4636">
    <property type="taxonomic scope" value="Bacteria"/>
</dbReference>
<dbReference type="Gene3D" id="3.90.1570.10">
    <property type="entry name" value="tt1808, chain A"/>
    <property type="match status" value="1"/>
</dbReference>
<protein>
    <recommendedName>
        <fullName evidence="1">Putative restriction endonuclease domain-containing protein</fullName>
    </recommendedName>
</protein>
<sequence>MDIGTPFSRGRGGPGGWQILHEPELHLGEDVVVPDLAGWRRERMPEVPVVPYFTLPPDWVCEVLSPSTATHDRFRKMPVYARAGVTWLWFIDPGAQSLEGFHLGARKLWELEQMFSSDDAMVRAAPFEAVELELSALWTSRPHGSAPESP</sequence>
<accession>A0A017T165</accession>
<dbReference type="CDD" id="cd06260">
    <property type="entry name" value="DUF820-like"/>
    <property type="match status" value="1"/>
</dbReference>
<dbReference type="Pfam" id="PF05685">
    <property type="entry name" value="Uma2"/>
    <property type="match status" value="1"/>
</dbReference>
<dbReference type="PANTHER" id="PTHR34107">
    <property type="entry name" value="SLL0198 PROTEIN-RELATED"/>
    <property type="match status" value="1"/>
</dbReference>
<dbReference type="EMBL" id="ASRX01000059">
    <property type="protein sequence ID" value="EYF02550.1"/>
    <property type="molecule type" value="Genomic_DNA"/>
</dbReference>
<comment type="caution">
    <text evidence="2">The sequence shown here is derived from an EMBL/GenBank/DDBJ whole genome shotgun (WGS) entry which is preliminary data.</text>
</comment>
<dbReference type="AlphaFoldDB" id="A0A017T165"/>
<dbReference type="InterPro" id="IPR008538">
    <property type="entry name" value="Uma2"/>
</dbReference>
<keyword evidence="3" id="KW-1185">Reference proteome</keyword>
<dbReference type="STRING" id="1192034.CAP_6757"/>
<name>A0A017T165_9BACT</name>